<protein>
    <submittedName>
        <fullName evidence="2">Anoctamin</fullName>
    </submittedName>
</protein>
<sequence length="1103" mass="127158">MPQSNRIQDVPVKDKLSPSELHSTVPPSSSAVSPKEKNGDVKRPISRGKLFTPFANCVPSLYFEDGVRQIDYVLAYEDNDDEDDEDKDSINGEDPSSVNHPENAAVPDSARSKKKASERKSEKRRIYEENLEKLGLELERHESIRMGVKFVLVHAPFKVLCKQAELMKIKMPVYRNDAKKVNPTFMDGIFNQFLRKFKFLNTGSDIEKRMEAKDYFHQPFIEQHLDCFVNYKDERAFFPKSERERMVYDFLIRTRYDQAKDDKFRAGIERLLKNGTYSAAYPLHHEIDYKTKADLLTCNDRQLLYEAWVKMKNFYKYQPLNLVQSYFGTKIGFYFAWLGFYTRYLYAVSIIGILCFIYGIASISDDTPSNDICSSYGAAANISICPSCEKNCDPIPLTGSCAYSKLTYVFDNHATIFFAAVMSIWATLFLEGWKRYHSEIAYKWNVHDLEQDDEVLRPEFQFQMKQLRLNPTTQNSEYLPFSQKFIRILGSGVTVLFFLCLVMALVIGIIFYRAILTQILNATNNFDRTWAMLVVSVTSATINLIFILIMNYFYNMLALKLTNWECPRTQTEFDNSYTLKVFLFQFINYYSSLFYIAFIKGRLSGKPANKYGGQVSIDSYRLEECDPAGCMTELVIQLLIIMCGKQFFNGFMEICYPVLINLFRQWHLRLPESKQKKKKREKMEKQQDVVDKHGEEVTLCERDYALNETNEQVLFDEYLEMVIQFGFVTLFVAAFPLAPLFALLNNVLELRLDAYKFVVTARKPIPAQARNIGVWMTILEILSTLAAICNAFVIAFTSDFIPKTYYYFTHDYTMTGYVDYSLSYFDITQLNRNITEMPGYPYCRYRDFRQPPCTLKNGAATTWNITTGACDDEYGYSTDYWIIFCYRLCFVLIFEHVVLAIKSLFAYIIPDIPTKVVVQTQRERYLARQAILQRQAIEVDERDSNLKTAEEWKPTDNEDVAVQPNRRYDGSDEAPPPELAKIVAKMTEEWKPTDNEDVAVQPNRRYDGSDEAPPPELAKIVAKMSRRPSQVSRASQTPQGSANGANNELTGPRFRAIINKAAEARKDIAKSIDDIIDPQGPKRVDSVDSFHTAPQGSTNVLNP</sequence>
<dbReference type="WBParaSite" id="JU765_v2.g9776.t2">
    <property type="protein sequence ID" value="JU765_v2.g9776.t2"/>
    <property type="gene ID" value="JU765_v2.g9776"/>
</dbReference>
<proteinExistence type="predicted"/>
<name>A0AC34RTB4_9BILA</name>
<reference evidence="2" key="1">
    <citation type="submission" date="2022-11" db="UniProtKB">
        <authorList>
            <consortium name="WormBaseParasite"/>
        </authorList>
    </citation>
    <scope>IDENTIFICATION</scope>
</reference>
<evidence type="ECO:0000313" key="2">
    <source>
        <dbReference type="WBParaSite" id="JU765_v2.g9776.t2"/>
    </source>
</evidence>
<accession>A0AC34RTB4</accession>
<organism evidence="1 2">
    <name type="scientific">Panagrolaimus sp. JU765</name>
    <dbReference type="NCBI Taxonomy" id="591449"/>
    <lineage>
        <taxon>Eukaryota</taxon>
        <taxon>Metazoa</taxon>
        <taxon>Ecdysozoa</taxon>
        <taxon>Nematoda</taxon>
        <taxon>Chromadorea</taxon>
        <taxon>Rhabditida</taxon>
        <taxon>Tylenchina</taxon>
        <taxon>Panagrolaimomorpha</taxon>
        <taxon>Panagrolaimoidea</taxon>
        <taxon>Panagrolaimidae</taxon>
        <taxon>Panagrolaimus</taxon>
    </lineage>
</organism>
<dbReference type="Proteomes" id="UP000887576">
    <property type="component" value="Unplaced"/>
</dbReference>
<evidence type="ECO:0000313" key="1">
    <source>
        <dbReference type="Proteomes" id="UP000887576"/>
    </source>
</evidence>